<evidence type="ECO:0000259" key="2">
    <source>
        <dbReference type="PROSITE" id="PS51740"/>
    </source>
</evidence>
<accession>A0ABT3Z8W1</accession>
<keyword evidence="4" id="KW-1185">Reference proteome</keyword>
<dbReference type="SMART" id="SM00966">
    <property type="entry name" value="SpoVT_AbrB"/>
    <property type="match status" value="1"/>
</dbReference>
<feature type="domain" description="SpoVT-AbrB" evidence="2">
    <location>
        <begin position="2"/>
        <end position="47"/>
    </location>
</feature>
<dbReference type="InterPro" id="IPR037914">
    <property type="entry name" value="SpoVT-AbrB_sf"/>
</dbReference>
<dbReference type="SUPFAM" id="SSF89447">
    <property type="entry name" value="AbrB/MazE/MraZ-like"/>
    <property type="match status" value="1"/>
</dbReference>
<comment type="caution">
    <text evidence="3">The sequence shown here is derived from an EMBL/GenBank/DDBJ whole genome shotgun (WGS) entry which is preliminary data.</text>
</comment>
<dbReference type="Gene3D" id="2.10.260.10">
    <property type="match status" value="1"/>
</dbReference>
<keyword evidence="1" id="KW-0238">DNA-binding</keyword>
<evidence type="ECO:0000313" key="4">
    <source>
        <dbReference type="Proteomes" id="UP001073227"/>
    </source>
</evidence>
<evidence type="ECO:0000256" key="1">
    <source>
        <dbReference type="PROSITE-ProRule" id="PRU01076"/>
    </source>
</evidence>
<dbReference type="Proteomes" id="UP001073227">
    <property type="component" value="Unassembled WGS sequence"/>
</dbReference>
<sequence length="88" mass="9593">MGLESKITSKGQTTIPAEVREFLKIGAGDRVGYQFVDGKVVLVPKNRSALDFAGVLHQPTRAPVSIETMNDAINEGISERFGRSCDRD</sequence>
<dbReference type="EMBL" id="JAOVZR010000001">
    <property type="protein sequence ID" value="MCY0148220.1"/>
    <property type="molecule type" value="Genomic_DNA"/>
</dbReference>
<organism evidence="3 4">
    <name type="scientific">Hoeflea algicola</name>
    <dbReference type="NCBI Taxonomy" id="2983763"/>
    <lineage>
        <taxon>Bacteria</taxon>
        <taxon>Pseudomonadati</taxon>
        <taxon>Pseudomonadota</taxon>
        <taxon>Alphaproteobacteria</taxon>
        <taxon>Hyphomicrobiales</taxon>
        <taxon>Rhizobiaceae</taxon>
        <taxon>Hoeflea</taxon>
    </lineage>
</organism>
<gene>
    <name evidence="3" type="ORF">OEG84_10970</name>
</gene>
<dbReference type="RefSeq" id="WP_267653793.1">
    <property type="nucleotide sequence ID" value="NZ_JAOVZR010000001.1"/>
</dbReference>
<dbReference type="NCBIfam" id="TIGR01439">
    <property type="entry name" value="lp_hng_hel_AbrB"/>
    <property type="match status" value="1"/>
</dbReference>
<protein>
    <submittedName>
        <fullName evidence="3">Type II toxin-antitoxin system PrlF family antitoxin</fullName>
    </submittedName>
</protein>
<dbReference type="InterPro" id="IPR007159">
    <property type="entry name" value="SpoVT-AbrB_dom"/>
</dbReference>
<name>A0ABT3Z8W1_9HYPH</name>
<proteinExistence type="predicted"/>
<dbReference type="Pfam" id="PF04014">
    <property type="entry name" value="MazE_antitoxin"/>
    <property type="match status" value="1"/>
</dbReference>
<reference evidence="3" key="1">
    <citation type="submission" date="2022-10" db="EMBL/GenBank/DDBJ databases">
        <title>Hoeflea sp. G2-23, isolated from marine algae.</title>
        <authorList>
            <person name="Kristyanto S."/>
            <person name="Kim J.M."/>
            <person name="Jeon C.O."/>
        </authorList>
    </citation>
    <scope>NUCLEOTIDE SEQUENCE</scope>
    <source>
        <strain evidence="3">G2-23</strain>
    </source>
</reference>
<evidence type="ECO:0000313" key="3">
    <source>
        <dbReference type="EMBL" id="MCY0148220.1"/>
    </source>
</evidence>
<dbReference type="PROSITE" id="PS51740">
    <property type="entry name" value="SPOVT_ABRB"/>
    <property type="match status" value="1"/>
</dbReference>